<evidence type="ECO:0000256" key="1">
    <source>
        <dbReference type="ARBA" id="ARBA00006315"/>
    </source>
</evidence>
<dbReference type="InterPro" id="IPR002733">
    <property type="entry name" value="AMMECR1_domain"/>
</dbReference>
<dbReference type="Gene3D" id="3.30.1490.150">
    <property type="entry name" value="Hypothetical protein ph0010, domain 2"/>
    <property type="match status" value="1"/>
</dbReference>
<evidence type="ECO:0000313" key="5">
    <source>
        <dbReference type="Proteomes" id="UP000230859"/>
    </source>
</evidence>
<dbReference type="NCBIfam" id="TIGR04336">
    <property type="entry name" value="AmmeMemoSam_B"/>
    <property type="match status" value="1"/>
</dbReference>
<comment type="similarity">
    <text evidence="1 2">Belongs to the MEMO1 family.</text>
</comment>
<dbReference type="NCBIfam" id="TIGR04335">
    <property type="entry name" value="AmmeMemoSam_A"/>
    <property type="match status" value="1"/>
</dbReference>
<feature type="domain" description="AMMECR1" evidence="3">
    <location>
        <begin position="349"/>
        <end position="525"/>
    </location>
</feature>
<dbReference type="InterPro" id="IPR027485">
    <property type="entry name" value="AMMECR1_N"/>
</dbReference>
<evidence type="ECO:0000259" key="3">
    <source>
        <dbReference type="PROSITE" id="PS51112"/>
    </source>
</evidence>
<dbReference type="SUPFAM" id="SSF143447">
    <property type="entry name" value="AMMECR1-like"/>
    <property type="match status" value="1"/>
</dbReference>
<gene>
    <name evidence="4" type="ORF">COV74_04160</name>
</gene>
<dbReference type="EMBL" id="PCVY01000040">
    <property type="protein sequence ID" value="PIQ86578.1"/>
    <property type="molecule type" value="Genomic_DNA"/>
</dbReference>
<dbReference type="InterPro" id="IPR036071">
    <property type="entry name" value="AMMECR1_dom_sf"/>
</dbReference>
<dbReference type="HAMAP" id="MF_00055">
    <property type="entry name" value="MEMO1"/>
    <property type="match status" value="1"/>
</dbReference>
<dbReference type="InterPro" id="IPR023473">
    <property type="entry name" value="AMMECR1"/>
</dbReference>
<dbReference type="InterPro" id="IPR027623">
    <property type="entry name" value="AmmeMemoSam_A"/>
</dbReference>
<dbReference type="InterPro" id="IPR002737">
    <property type="entry name" value="MEMO1_fam"/>
</dbReference>
<dbReference type="Pfam" id="PF01871">
    <property type="entry name" value="AMMECR1"/>
    <property type="match status" value="1"/>
</dbReference>
<reference evidence="4 5" key="1">
    <citation type="submission" date="2017-09" db="EMBL/GenBank/DDBJ databases">
        <title>Depth-based differentiation of microbial function through sediment-hosted aquifers and enrichment of novel symbionts in the deep terrestrial subsurface.</title>
        <authorList>
            <person name="Probst A.J."/>
            <person name="Ladd B."/>
            <person name="Jarett J.K."/>
            <person name="Geller-Mcgrath D.E."/>
            <person name="Sieber C.M."/>
            <person name="Emerson J.B."/>
            <person name="Anantharaman K."/>
            <person name="Thomas B.C."/>
            <person name="Malmstrom R."/>
            <person name="Stieglmeier M."/>
            <person name="Klingl A."/>
            <person name="Woyke T."/>
            <person name="Ryan C.M."/>
            <person name="Banfield J.F."/>
        </authorList>
    </citation>
    <scope>NUCLEOTIDE SEQUENCE [LARGE SCALE GENOMIC DNA]</scope>
    <source>
        <strain evidence="4">CG11_big_fil_rev_8_21_14_0_20_45_26</strain>
    </source>
</reference>
<organism evidence="4 5">
    <name type="scientific">Candidatus Abzuiibacterium crystallinum</name>
    <dbReference type="NCBI Taxonomy" id="1974748"/>
    <lineage>
        <taxon>Bacteria</taxon>
        <taxon>Pseudomonadati</taxon>
        <taxon>Candidatus Omnitrophota</taxon>
        <taxon>Candidatus Abzuiibacterium</taxon>
    </lineage>
</organism>
<dbReference type="PROSITE" id="PS51112">
    <property type="entry name" value="AMMECR1"/>
    <property type="match status" value="1"/>
</dbReference>
<dbReference type="Proteomes" id="UP000230859">
    <property type="component" value="Unassembled WGS sequence"/>
</dbReference>
<evidence type="ECO:0000256" key="2">
    <source>
        <dbReference type="HAMAP-Rule" id="MF_00055"/>
    </source>
</evidence>
<accession>A0A2H0LQC4</accession>
<dbReference type="AlphaFoldDB" id="A0A2H0LQC4"/>
<proteinExistence type="inferred from homology"/>
<evidence type="ECO:0000313" key="4">
    <source>
        <dbReference type="EMBL" id="PIQ86578.1"/>
    </source>
</evidence>
<dbReference type="Pfam" id="PF01875">
    <property type="entry name" value="Memo"/>
    <property type="match status" value="1"/>
</dbReference>
<dbReference type="Gene3D" id="3.40.830.10">
    <property type="entry name" value="LigB-like"/>
    <property type="match status" value="1"/>
</dbReference>
<sequence>MHKMKRTSTHRFFVYLLFFSIFVLSDAFAQIRHPAVAGQFYPSDPEQLSDLVNTYLEHAGKPQVEGKPIAFVVPHAGYPFSGQTAAHVYKVLYSQNVRTVILVGTGHHLGGKDAAIYPEGAFQTPLGQVKIDSAAAFALTKKYSFFKANLKAHEKEHSLETQLPFLQKVLRDFKIVPILVGDTDLKHVLEMGRALAEAAKENNASGKPTVIIASTDLSHYPKREDAVRVDMETLRAMHRLDVQASWETDEKLMNEQIPQLACTMCGAKAAMIVLSAAKVLGANHTTVLKYANSAGVPFGDPNQVVGYGAVVFSDRAASSDHSFQETADKALQLPEAHQALADNPTFSAQEQKALLQIARETIETGVQTGEPAGGNLEERKGEKTALFVTLMKKGELRGCMGSPVPVLPLGQAVRRYAFDAANRDPRFPRVKADEISQLDIEISILSPLEAVKNAEAIQPRRHGVLLSYHGHSGLFLPQVWDDIPDKVNFLSALAYQKAGAPAFAWKEPDAELYVFTVEKFKESDF</sequence>
<dbReference type="PANTHER" id="PTHR11060">
    <property type="entry name" value="PROTEIN MEMO1"/>
    <property type="match status" value="1"/>
</dbReference>
<dbReference type="CDD" id="cd07361">
    <property type="entry name" value="MEMO_like"/>
    <property type="match status" value="1"/>
</dbReference>
<dbReference type="Gene3D" id="3.30.700.20">
    <property type="entry name" value="Hypothetical protein ph0010, domain 1"/>
    <property type="match status" value="1"/>
</dbReference>
<dbReference type="NCBIfam" id="TIGR00296">
    <property type="entry name" value="TIGR00296 family protein"/>
    <property type="match status" value="1"/>
</dbReference>
<name>A0A2H0LQC4_9BACT</name>
<dbReference type="PANTHER" id="PTHR11060:SF0">
    <property type="entry name" value="PROTEIN MEMO1"/>
    <property type="match status" value="1"/>
</dbReference>
<comment type="caution">
    <text evidence="4">The sequence shown here is derived from an EMBL/GenBank/DDBJ whole genome shotgun (WGS) entry which is preliminary data.</text>
</comment>
<protein>
    <recommendedName>
        <fullName evidence="2">MEMO1 family protein COV74_04160</fullName>
    </recommendedName>
</protein>